<dbReference type="SMART" id="SM00827">
    <property type="entry name" value="PKS_AT"/>
    <property type="match status" value="1"/>
</dbReference>
<dbReference type="Gene3D" id="3.20.20.70">
    <property type="entry name" value="Aldolase class I"/>
    <property type="match status" value="1"/>
</dbReference>
<dbReference type="InterPro" id="IPR050858">
    <property type="entry name" value="Mal-CoA-ACP_Trans/PKS_FabD"/>
</dbReference>
<dbReference type="InterPro" id="IPR014179">
    <property type="entry name" value="PfaD-like_TIM-barrel"/>
</dbReference>
<proteinExistence type="predicted"/>
<dbReference type="AlphaFoldDB" id="A0A383RFJ7"/>
<dbReference type="GO" id="GO:0006633">
    <property type="term" value="P:fatty acid biosynthetic process"/>
    <property type="evidence" value="ECO:0007669"/>
    <property type="project" value="TreeGrafter"/>
</dbReference>
<dbReference type="InterPro" id="IPR016035">
    <property type="entry name" value="Acyl_Trfase/lysoPLipase"/>
</dbReference>
<dbReference type="SUPFAM" id="SSF52151">
    <property type="entry name" value="FabD/lysophospholipase-like"/>
    <property type="match status" value="1"/>
</dbReference>
<dbReference type="InterPro" id="IPR001227">
    <property type="entry name" value="Ac_transferase_dom_sf"/>
</dbReference>
<organism evidence="6 7">
    <name type="scientific">Paenibacillus alvei</name>
    <name type="common">Bacillus alvei</name>
    <dbReference type="NCBI Taxonomy" id="44250"/>
    <lineage>
        <taxon>Bacteria</taxon>
        <taxon>Bacillati</taxon>
        <taxon>Bacillota</taxon>
        <taxon>Bacilli</taxon>
        <taxon>Bacillales</taxon>
        <taxon>Paenibacillaceae</taxon>
        <taxon>Paenibacillus</taxon>
    </lineage>
</organism>
<evidence type="ECO:0000256" key="4">
    <source>
        <dbReference type="ARBA" id="ARBA00048462"/>
    </source>
</evidence>
<keyword evidence="3 6" id="KW-0012">Acyltransferase</keyword>
<dbReference type="GO" id="GO:0004314">
    <property type="term" value="F:[acyl-carrier-protein] S-malonyltransferase activity"/>
    <property type="evidence" value="ECO:0007669"/>
    <property type="project" value="UniProtKB-EC"/>
</dbReference>
<name>A0A383RFJ7_PAEAL</name>
<evidence type="ECO:0000313" key="6">
    <source>
        <dbReference type="EMBL" id="SYX85254.1"/>
    </source>
</evidence>
<evidence type="ECO:0000313" key="7">
    <source>
        <dbReference type="Proteomes" id="UP000304148"/>
    </source>
</evidence>
<dbReference type="Pfam" id="PF21607">
    <property type="entry name" value="FabD_helical_ins"/>
    <property type="match status" value="1"/>
</dbReference>
<dbReference type="Gene3D" id="3.40.366.10">
    <property type="entry name" value="Malonyl-Coenzyme A Acyl Carrier Protein, domain 2"/>
    <property type="match status" value="1"/>
</dbReference>
<gene>
    <name evidence="6" type="primary">pksE</name>
    <name evidence="6" type="ORF">PBLR_13676</name>
</gene>
<dbReference type="InterPro" id="IPR014043">
    <property type="entry name" value="Acyl_transferase_dom"/>
</dbReference>
<dbReference type="Gene3D" id="3.30.70.250">
    <property type="entry name" value="Malonyl-CoA ACP transacylase, ACP-binding"/>
    <property type="match status" value="1"/>
</dbReference>
<comment type="catalytic activity">
    <reaction evidence="4">
        <text>holo-[ACP] + malonyl-CoA = malonyl-[ACP] + CoA</text>
        <dbReference type="Rhea" id="RHEA:41792"/>
        <dbReference type="Rhea" id="RHEA-COMP:9623"/>
        <dbReference type="Rhea" id="RHEA-COMP:9685"/>
        <dbReference type="ChEBI" id="CHEBI:57287"/>
        <dbReference type="ChEBI" id="CHEBI:57384"/>
        <dbReference type="ChEBI" id="CHEBI:64479"/>
        <dbReference type="ChEBI" id="CHEBI:78449"/>
        <dbReference type="EC" id="2.3.1.39"/>
    </reaction>
</comment>
<dbReference type="GO" id="GO:0005829">
    <property type="term" value="C:cytosol"/>
    <property type="evidence" value="ECO:0007669"/>
    <property type="project" value="TreeGrafter"/>
</dbReference>
<dbReference type="CDD" id="cd04742">
    <property type="entry name" value="NPD_FabD"/>
    <property type="match status" value="1"/>
</dbReference>
<sequence>MAVYLFPGQGSQHIGMGKDLFDQFPDITSCTDDILGYSIRTLCLEDPDQQLGQTQYTQPALYTVNALSYLRLLQESEQEPRYLAGHSLGEYNALFASGAIDFATGLRLVKKRGELMSHVSGGGMLAVIGLNADQVEAVIKENRLYSIEISNYNADSQIVVGGPQDEIERALPLFEARAKMCIRLKVSGAFHTSYMNGAKEQFKRYMESFEFGQIRIPVISNLTAKPYGQDEIKANLAEQITASVRWNDSIRYLMRLGETEFTEVGPGNVLTKLIGKIREEEKTAYTAEGSGKSFSAETVAVQPSEWERGSNPSYTALPQTHRITAEMLGSSEFKQDYKLKFAYLSGAMYKGIASPEMVIKMGKSGMMGFLGTGGLTLTEIEAAIRQIQSELTEGQSYGVNLLHNPVNPDAEEEACRLYMNCGVKTIDASAFMSITPALVLFKARGFHYAPTGELVSSSNKIIAKISRPEVAEAFLSPAPERIVKKLLQEGKISPEQAEKVSMMPMADDICVEADSGGHTDQGVASALMPAIIKLRDRMMEKYQYRKKVRVGAAGGIGTPEAAAAAFILGADFIMTGSINQCTVEAKTSPSVKEMLSSINVQDTDYAPAGDMFEIGAKVQVLKRGVLFPARANKLYDLYQKYSSLDDIDDKTRNQIQEKYFKRSFDQVYNDCKQYYPPQEIERAERNPKYKMAMVFKWYFAYSTRLALQGIEEMKVDYQVHCGPALGSFNQWIKGTSLENWRNRHVDEIGHMMMKETAQLLQSRFNQLTNVL</sequence>
<dbReference type="InterPro" id="IPR013785">
    <property type="entry name" value="Aldolase_TIM"/>
</dbReference>
<feature type="domain" description="Malonyl-CoA:ACP transacylase (MAT)" evidence="5">
    <location>
        <begin position="5"/>
        <end position="306"/>
    </location>
</feature>
<dbReference type="PANTHER" id="PTHR42681">
    <property type="entry name" value="MALONYL-COA-ACYL CARRIER PROTEIN TRANSACYLASE, MITOCHONDRIAL"/>
    <property type="match status" value="1"/>
</dbReference>
<accession>A0A383RFJ7</accession>
<dbReference type="RefSeq" id="WP_332018511.1">
    <property type="nucleotide sequence ID" value="NZ_LS992241.1"/>
</dbReference>
<dbReference type="InterPro" id="IPR016036">
    <property type="entry name" value="Malonyl_transacylase_ACP-bd"/>
</dbReference>
<keyword evidence="2 6" id="KW-0808">Transferase</keyword>
<dbReference type="NCBIfam" id="TIGR00128">
    <property type="entry name" value="fabD"/>
    <property type="match status" value="1"/>
</dbReference>
<dbReference type="NCBIfam" id="TIGR02814">
    <property type="entry name" value="pfaD_fam"/>
    <property type="match status" value="1"/>
</dbReference>
<dbReference type="Pfam" id="PF03060">
    <property type="entry name" value="NMO"/>
    <property type="match status" value="1"/>
</dbReference>
<dbReference type="EMBL" id="LS992241">
    <property type="protein sequence ID" value="SYX85254.1"/>
    <property type="molecule type" value="Genomic_DNA"/>
</dbReference>
<dbReference type="InterPro" id="IPR049489">
    <property type="entry name" value="FabD-like_helical_ins"/>
</dbReference>
<dbReference type="Proteomes" id="UP000304148">
    <property type="component" value="Chromosome"/>
</dbReference>
<reference evidence="7" key="1">
    <citation type="submission" date="2018-08" db="EMBL/GenBank/DDBJ databases">
        <authorList>
            <person name="Chevrot R."/>
        </authorList>
    </citation>
    <scope>NUCLEOTIDE SEQUENCE [LARGE SCALE GENOMIC DNA]</scope>
</reference>
<evidence type="ECO:0000256" key="1">
    <source>
        <dbReference type="ARBA" id="ARBA00013258"/>
    </source>
</evidence>
<protein>
    <recommendedName>
        <fullName evidence="1">[acyl-carrier-protein] S-malonyltransferase</fullName>
        <ecNumber evidence="1">2.3.1.39</ecNumber>
    </recommendedName>
</protein>
<dbReference type="EC" id="2.3.1.39" evidence="1"/>
<evidence type="ECO:0000256" key="3">
    <source>
        <dbReference type="ARBA" id="ARBA00023315"/>
    </source>
</evidence>
<dbReference type="InterPro" id="IPR004410">
    <property type="entry name" value="Malonyl_CoA-ACP_transAc_FabD"/>
</dbReference>
<evidence type="ECO:0000259" key="5">
    <source>
        <dbReference type="SMART" id="SM00827"/>
    </source>
</evidence>
<dbReference type="PANTHER" id="PTHR42681:SF1">
    <property type="entry name" value="MALONYL-COA-ACYL CARRIER PROTEIN TRANSACYLASE, MITOCHONDRIAL"/>
    <property type="match status" value="1"/>
</dbReference>
<dbReference type="Pfam" id="PF00698">
    <property type="entry name" value="Acyl_transf_1"/>
    <property type="match status" value="1"/>
</dbReference>
<evidence type="ECO:0000256" key="2">
    <source>
        <dbReference type="ARBA" id="ARBA00022679"/>
    </source>
</evidence>
<dbReference type="SUPFAM" id="SSF55048">
    <property type="entry name" value="Probable ACP-binding domain of malonyl-CoA ACP transacylase"/>
    <property type="match status" value="1"/>
</dbReference>
<dbReference type="SUPFAM" id="SSF51395">
    <property type="entry name" value="FMN-linked oxidoreductases"/>
    <property type="match status" value="1"/>
</dbReference>